<feature type="region of interest" description="Disordered" evidence="1">
    <location>
        <begin position="35"/>
        <end position="63"/>
    </location>
</feature>
<evidence type="ECO:0000313" key="2">
    <source>
        <dbReference type="EMBL" id="CAA9384353.1"/>
    </source>
</evidence>
<reference evidence="2" key="1">
    <citation type="submission" date="2020-02" db="EMBL/GenBank/DDBJ databases">
        <authorList>
            <person name="Meier V. D."/>
        </authorList>
    </citation>
    <scope>NUCLEOTIDE SEQUENCE</scope>
    <source>
        <strain evidence="2">AVDCRST_MAG93</strain>
    </source>
</reference>
<dbReference type="AlphaFoldDB" id="A0A6J4NH58"/>
<evidence type="ECO:0000256" key="1">
    <source>
        <dbReference type="SAM" id="MobiDB-lite"/>
    </source>
</evidence>
<accession>A0A6J4NH58</accession>
<proteinExistence type="predicted"/>
<sequence length="182" mass="20059">MIGVPTDNVDHDPSPSALTSVARGVGARVAIHSRLGMVSHSRRRSPGNRRSSKEGSAFKGSRPHAWIAQGRMIQAPPQSARRHGTGAADCHAGGTAVLRRRERGVEMFEWLEARLHKHARSTVYVALDSYNPEDEEVGAILTTAGANWCYCLPKTATNRRKEVRSRPGFARRPGLPDYEQRI</sequence>
<feature type="region of interest" description="Disordered" evidence="1">
    <location>
        <begin position="1"/>
        <end position="21"/>
    </location>
</feature>
<protein>
    <submittedName>
        <fullName evidence="2">Uncharacterized protein</fullName>
    </submittedName>
</protein>
<dbReference type="EMBL" id="CADCTR010003148">
    <property type="protein sequence ID" value="CAA9384353.1"/>
    <property type="molecule type" value="Genomic_DNA"/>
</dbReference>
<organism evidence="2">
    <name type="scientific">uncultured Chloroflexia bacterium</name>
    <dbReference type="NCBI Taxonomy" id="1672391"/>
    <lineage>
        <taxon>Bacteria</taxon>
        <taxon>Bacillati</taxon>
        <taxon>Chloroflexota</taxon>
        <taxon>Chloroflexia</taxon>
        <taxon>environmental samples</taxon>
    </lineage>
</organism>
<gene>
    <name evidence="2" type="ORF">AVDCRST_MAG93-9373</name>
</gene>
<name>A0A6J4NH58_9CHLR</name>